<sequence length="38" mass="4395">MWVDLNAIRSYIANSNVSFENRTVCIRLVSPLLILILF</sequence>
<organism evidence="1">
    <name type="scientific">Arundo donax</name>
    <name type="common">Giant reed</name>
    <name type="synonym">Donax arundinaceus</name>
    <dbReference type="NCBI Taxonomy" id="35708"/>
    <lineage>
        <taxon>Eukaryota</taxon>
        <taxon>Viridiplantae</taxon>
        <taxon>Streptophyta</taxon>
        <taxon>Embryophyta</taxon>
        <taxon>Tracheophyta</taxon>
        <taxon>Spermatophyta</taxon>
        <taxon>Magnoliopsida</taxon>
        <taxon>Liliopsida</taxon>
        <taxon>Poales</taxon>
        <taxon>Poaceae</taxon>
        <taxon>PACMAD clade</taxon>
        <taxon>Arundinoideae</taxon>
        <taxon>Arundineae</taxon>
        <taxon>Arundo</taxon>
    </lineage>
</organism>
<accession>A0A0A8YMR4</accession>
<dbReference type="EMBL" id="GBRH01269961">
    <property type="protein sequence ID" value="JAD27934.1"/>
    <property type="molecule type" value="Transcribed_RNA"/>
</dbReference>
<protein>
    <submittedName>
        <fullName evidence="1">Uncharacterized protein</fullName>
    </submittedName>
</protein>
<reference evidence="1" key="2">
    <citation type="journal article" date="2015" name="Data Brief">
        <title>Shoot transcriptome of the giant reed, Arundo donax.</title>
        <authorList>
            <person name="Barrero R.A."/>
            <person name="Guerrero F.D."/>
            <person name="Moolhuijzen P."/>
            <person name="Goolsby J.A."/>
            <person name="Tidwell J."/>
            <person name="Bellgard S.E."/>
            <person name="Bellgard M.I."/>
        </authorList>
    </citation>
    <scope>NUCLEOTIDE SEQUENCE</scope>
    <source>
        <tissue evidence="1">Shoot tissue taken approximately 20 cm above the soil surface</tissue>
    </source>
</reference>
<name>A0A0A8YMR4_ARUDO</name>
<reference evidence="1" key="1">
    <citation type="submission" date="2014-09" db="EMBL/GenBank/DDBJ databases">
        <authorList>
            <person name="Magalhaes I.L.F."/>
            <person name="Oliveira U."/>
            <person name="Santos F.R."/>
            <person name="Vidigal T.H.D.A."/>
            <person name="Brescovit A.D."/>
            <person name="Santos A.J."/>
        </authorList>
    </citation>
    <scope>NUCLEOTIDE SEQUENCE</scope>
    <source>
        <tissue evidence="1">Shoot tissue taken approximately 20 cm above the soil surface</tissue>
    </source>
</reference>
<dbReference type="AlphaFoldDB" id="A0A0A8YMR4"/>
<proteinExistence type="predicted"/>
<evidence type="ECO:0000313" key="1">
    <source>
        <dbReference type="EMBL" id="JAD27934.1"/>
    </source>
</evidence>